<sequence>MPATRAERLADRLARYSWRTLLFSIAVGLLGGLLVALFPSGGETPRRRPGPENAPIIISTLGYGLTVLPDGPSLLTGIWDLLHGRRTSAGRRLLVFFGPVVFLAGTEIVPHLLNPCFIALELAGRRFPGMCDYGDWGADYAERWHLLNHTVVGALPFTLIYRRALRR</sequence>
<evidence type="ECO:0000256" key="1">
    <source>
        <dbReference type="SAM" id="Phobius"/>
    </source>
</evidence>
<feature type="transmembrane region" description="Helical" evidence="1">
    <location>
        <begin position="94"/>
        <end position="113"/>
    </location>
</feature>
<feature type="transmembrane region" description="Helical" evidence="1">
    <location>
        <begin position="21"/>
        <end position="41"/>
    </location>
</feature>
<keyword evidence="3" id="KW-1185">Reference proteome</keyword>
<feature type="transmembrane region" description="Helical" evidence="1">
    <location>
        <begin position="144"/>
        <end position="161"/>
    </location>
</feature>
<accession>A0ABQ2EUM2</accession>
<feature type="transmembrane region" description="Helical" evidence="1">
    <location>
        <begin position="61"/>
        <end position="82"/>
    </location>
</feature>
<organism evidence="2 3">
    <name type="scientific">Deinococcus malanensis</name>
    <dbReference type="NCBI Taxonomy" id="1706855"/>
    <lineage>
        <taxon>Bacteria</taxon>
        <taxon>Thermotogati</taxon>
        <taxon>Deinococcota</taxon>
        <taxon>Deinococci</taxon>
        <taxon>Deinococcales</taxon>
        <taxon>Deinococcaceae</taxon>
        <taxon>Deinococcus</taxon>
    </lineage>
</organism>
<evidence type="ECO:0000313" key="3">
    <source>
        <dbReference type="Proteomes" id="UP000647587"/>
    </source>
</evidence>
<keyword evidence="1" id="KW-0472">Membrane</keyword>
<keyword evidence="1" id="KW-1133">Transmembrane helix</keyword>
<protein>
    <submittedName>
        <fullName evidence="2">Uncharacterized protein</fullName>
    </submittedName>
</protein>
<evidence type="ECO:0000313" key="2">
    <source>
        <dbReference type="EMBL" id="GGK27221.1"/>
    </source>
</evidence>
<keyword evidence="1" id="KW-0812">Transmembrane</keyword>
<comment type="caution">
    <text evidence="2">The sequence shown here is derived from an EMBL/GenBank/DDBJ whole genome shotgun (WGS) entry which is preliminary data.</text>
</comment>
<dbReference type="EMBL" id="BMPP01000008">
    <property type="protein sequence ID" value="GGK27221.1"/>
    <property type="molecule type" value="Genomic_DNA"/>
</dbReference>
<proteinExistence type="predicted"/>
<dbReference type="Proteomes" id="UP000647587">
    <property type="component" value="Unassembled WGS sequence"/>
</dbReference>
<reference evidence="3" key="1">
    <citation type="journal article" date="2019" name="Int. J. Syst. Evol. Microbiol.">
        <title>The Global Catalogue of Microorganisms (GCM) 10K type strain sequencing project: providing services to taxonomists for standard genome sequencing and annotation.</title>
        <authorList>
            <consortium name="The Broad Institute Genomics Platform"/>
            <consortium name="The Broad Institute Genome Sequencing Center for Infectious Disease"/>
            <person name="Wu L."/>
            <person name="Ma J."/>
        </authorList>
    </citation>
    <scope>NUCLEOTIDE SEQUENCE [LARGE SCALE GENOMIC DNA]</scope>
    <source>
        <strain evidence="3">JCM 30331</strain>
    </source>
</reference>
<gene>
    <name evidence="2" type="ORF">GCM10008955_21270</name>
</gene>
<name>A0ABQ2EUM2_9DEIO</name>